<evidence type="ECO:0000256" key="3">
    <source>
        <dbReference type="ARBA" id="ARBA00022555"/>
    </source>
</evidence>
<dbReference type="PANTHER" id="PTHR11451:SF44">
    <property type="entry name" value="THREONINE--TRNA LIGASE, CHLOROPLASTIC_MITOCHONDRIAL 2"/>
    <property type="match status" value="1"/>
</dbReference>
<dbReference type="InterPro" id="IPR012675">
    <property type="entry name" value="Beta-grasp_dom_sf"/>
</dbReference>
<evidence type="ECO:0000256" key="1">
    <source>
        <dbReference type="ARBA" id="ARBA00008226"/>
    </source>
</evidence>
<dbReference type="SUPFAM" id="SSF52954">
    <property type="entry name" value="Class II aaRS ABD-related"/>
    <property type="match status" value="1"/>
</dbReference>
<keyword evidence="11 13" id="KW-0030">Aminoacyl-tRNA synthetase</keyword>
<accession>A0ABR7E1R2</accession>
<dbReference type="EC" id="6.1.1.3" evidence="13"/>
<keyword evidence="10 13" id="KW-0648">Protein biosynthesis</keyword>
<dbReference type="SUPFAM" id="SSF55186">
    <property type="entry name" value="ThrRS/AlaRS common domain"/>
    <property type="match status" value="1"/>
</dbReference>
<keyword evidence="4 13" id="KW-0436">Ligase</keyword>
<evidence type="ECO:0000259" key="15">
    <source>
        <dbReference type="PROSITE" id="PS51880"/>
    </source>
</evidence>
<dbReference type="InterPro" id="IPR012676">
    <property type="entry name" value="TGS-like"/>
</dbReference>
<protein>
    <recommendedName>
        <fullName evidence="13">Threonine--tRNA ligase</fullName>
        <ecNumber evidence="13">6.1.1.3</ecNumber>
    </recommendedName>
    <alternativeName>
        <fullName evidence="13">Threonyl-tRNA synthetase</fullName>
        <shortName evidence="13">ThrRS</shortName>
    </alternativeName>
</protein>
<evidence type="ECO:0000256" key="13">
    <source>
        <dbReference type="HAMAP-Rule" id="MF_00184"/>
    </source>
</evidence>
<keyword evidence="17" id="KW-1185">Reference proteome</keyword>
<dbReference type="InterPro" id="IPR002314">
    <property type="entry name" value="aa-tRNA-synt_IIb"/>
</dbReference>
<dbReference type="HAMAP" id="MF_00184">
    <property type="entry name" value="Thr_tRNA_synth"/>
    <property type="match status" value="1"/>
</dbReference>
<dbReference type="Pfam" id="PF07973">
    <property type="entry name" value="tRNA_SAD"/>
    <property type="match status" value="1"/>
</dbReference>
<evidence type="ECO:0000256" key="11">
    <source>
        <dbReference type="ARBA" id="ARBA00023146"/>
    </source>
</evidence>
<dbReference type="SMART" id="SM00863">
    <property type="entry name" value="tRNA_SAD"/>
    <property type="match status" value="1"/>
</dbReference>
<evidence type="ECO:0000313" key="16">
    <source>
        <dbReference type="EMBL" id="MBC5643696.1"/>
    </source>
</evidence>
<gene>
    <name evidence="13 16" type="primary">thrS</name>
    <name evidence="16" type="ORF">H8S77_12445</name>
</gene>
<evidence type="ECO:0000259" key="14">
    <source>
        <dbReference type="PROSITE" id="PS50862"/>
    </source>
</evidence>
<evidence type="ECO:0000256" key="9">
    <source>
        <dbReference type="ARBA" id="ARBA00022884"/>
    </source>
</evidence>
<reference evidence="16 17" key="1">
    <citation type="submission" date="2020-08" db="EMBL/GenBank/DDBJ databases">
        <title>Genome public.</title>
        <authorList>
            <person name="Liu C."/>
            <person name="Sun Q."/>
        </authorList>
    </citation>
    <scope>NUCLEOTIDE SEQUENCE [LARGE SCALE GENOMIC DNA]</scope>
    <source>
        <strain evidence="16 17">BX2</strain>
    </source>
</reference>
<comment type="cofactor">
    <cofactor evidence="13">
        <name>Zn(2+)</name>
        <dbReference type="ChEBI" id="CHEBI:29105"/>
    </cofactor>
    <text evidence="13">Binds 1 zinc ion per subunit.</text>
</comment>
<evidence type="ECO:0000256" key="10">
    <source>
        <dbReference type="ARBA" id="ARBA00022917"/>
    </source>
</evidence>
<evidence type="ECO:0000256" key="5">
    <source>
        <dbReference type="ARBA" id="ARBA00022723"/>
    </source>
</evidence>
<dbReference type="PROSITE" id="PS51880">
    <property type="entry name" value="TGS"/>
    <property type="match status" value="1"/>
</dbReference>
<keyword evidence="2 13" id="KW-0963">Cytoplasm</keyword>
<evidence type="ECO:0000256" key="8">
    <source>
        <dbReference type="ARBA" id="ARBA00022840"/>
    </source>
</evidence>
<name>A0ABR7E1R2_9BACT</name>
<dbReference type="InterPro" id="IPR018163">
    <property type="entry name" value="Thr/Ala-tRNA-synth_IIc_edit"/>
</dbReference>
<dbReference type="InterPro" id="IPR004095">
    <property type="entry name" value="TGS"/>
</dbReference>
<sequence>MIKITFPDDSVREYAEGTSAMQIAESISSRLAQEVLAASVNGETWDLSRPIMQDSTVKLLKWDDEEGKHAFWHSSAHLMAEALQELYPGIKFGIGPAIENGFYYDVDPGEATIKEGDFAAIEAKMLELVAKKEEIKRQDITKADAMKMFGDRGEEYKTELISELEDGTITTYTQGSFTDLCRGPHLPNTSYLKAVKILSVAGAYWRGDEKRKQLVRLYGITFPKKKMLDEYLALLEEAKKRDHRKIGKELELFTFSTAVGAGLPLWLPRGTQLRLKLEDFLKRIQKKYGYQQVMTPHIGGKQLYVTSGHYAKYGKDSFQPIHTPQEGEEFLLKPMNCPHHCEIFKAFPRSYKDLPLRFAEFGTVYRYEQSGELHGLTRVRGFTQDDAHLFCRPDQLKDEFLKVMDIIFIIFKALDFENFEAQISLRDKVNREKYIGSEENWEKAETAIIEACQEKGLKAKIEYGEAAFYGPKLDFMVKDAIGRRWQLGTIQVDYNLPERFELEYTGEDNKKHRPVMIHRAPFGSMERFVAVLIEHTGGKFPLWLTPDQVCIMPISEKFNEYAWDIARQLEEQDIRVLVDDRNEKIGRKIRDNELKRIPYMLIVGEKEAENNEVSVRKQGEGDKGSMKIATFAALLNDEVEDMMNRWQNKNK</sequence>
<evidence type="ECO:0000256" key="6">
    <source>
        <dbReference type="ARBA" id="ARBA00022741"/>
    </source>
</evidence>
<dbReference type="PANTHER" id="PTHR11451">
    <property type="entry name" value="THREONINE-TRNA LIGASE"/>
    <property type="match status" value="1"/>
</dbReference>
<dbReference type="RefSeq" id="WP_186959646.1">
    <property type="nucleotide sequence ID" value="NZ_JACOOI010000012.1"/>
</dbReference>
<dbReference type="EMBL" id="JACOOI010000012">
    <property type="protein sequence ID" value="MBC5643696.1"/>
    <property type="molecule type" value="Genomic_DNA"/>
</dbReference>
<dbReference type="Gene3D" id="3.10.20.30">
    <property type="match status" value="1"/>
</dbReference>
<dbReference type="InterPro" id="IPR004154">
    <property type="entry name" value="Anticodon-bd"/>
</dbReference>
<comment type="subcellular location">
    <subcellularLocation>
        <location evidence="13">Cytoplasm</location>
    </subcellularLocation>
</comment>
<dbReference type="InterPro" id="IPR036621">
    <property type="entry name" value="Anticodon-bd_dom_sf"/>
</dbReference>
<keyword evidence="8 13" id="KW-0067">ATP-binding</keyword>
<dbReference type="InterPro" id="IPR047246">
    <property type="entry name" value="ThrRS_anticodon"/>
</dbReference>
<dbReference type="Gene3D" id="3.30.54.20">
    <property type="match status" value="1"/>
</dbReference>
<dbReference type="SUPFAM" id="SSF55681">
    <property type="entry name" value="Class II aaRS and biotin synthetases"/>
    <property type="match status" value="1"/>
</dbReference>
<dbReference type="Gene3D" id="3.40.50.800">
    <property type="entry name" value="Anticodon-binding domain"/>
    <property type="match status" value="1"/>
</dbReference>
<feature type="binding site" evidence="13">
    <location>
        <position position="337"/>
    </location>
    <ligand>
        <name>Zn(2+)</name>
        <dbReference type="ChEBI" id="CHEBI:29105"/>
        <note>catalytic</note>
    </ligand>
</feature>
<feature type="binding site" evidence="13">
    <location>
        <position position="388"/>
    </location>
    <ligand>
        <name>Zn(2+)</name>
        <dbReference type="ChEBI" id="CHEBI:29105"/>
        <note>catalytic</note>
    </ligand>
</feature>
<organism evidence="16 17">
    <name type="scientific">Parabacteroides segnis</name>
    <dbReference type="NCBI Taxonomy" id="2763058"/>
    <lineage>
        <taxon>Bacteria</taxon>
        <taxon>Pseudomonadati</taxon>
        <taxon>Bacteroidota</taxon>
        <taxon>Bacteroidia</taxon>
        <taxon>Bacteroidales</taxon>
        <taxon>Tannerellaceae</taxon>
        <taxon>Parabacteroides</taxon>
    </lineage>
</organism>
<keyword evidence="7 13" id="KW-0862">Zinc</keyword>
<comment type="caution">
    <text evidence="16">The sequence shown here is derived from an EMBL/GenBank/DDBJ whole genome shotgun (WGS) entry which is preliminary data.</text>
</comment>
<dbReference type="InterPro" id="IPR002320">
    <property type="entry name" value="Thr-tRNA-ligase_IIa"/>
</dbReference>
<keyword evidence="6 13" id="KW-0547">Nucleotide-binding</keyword>
<dbReference type="CDD" id="cd00771">
    <property type="entry name" value="ThrRS_core"/>
    <property type="match status" value="1"/>
</dbReference>
<keyword evidence="5 13" id="KW-0479">Metal-binding</keyword>
<dbReference type="InterPro" id="IPR006195">
    <property type="entry name" value="aa-tRNA-synth_II"/>
</dbReference>
<evidence type="ECO:0000256" key="4">
    <source>
        <dbReference type="ARBA" id="ARBA00022598"/>
    </source>
</evidence>
<evidence type="ECO:0000313" key="17">
    <source>
        <dbReference type="Proteomes" id="UP000644010"/>
    </source>
</evidence>
<dbReference type="Proteomes" id="UP000644010">
    <property type="component" value="Unassembled WGS sequence"/>
</dbReference>
<dbReference type="Gene3D" id="3.30.980.10">
    <property type="entry name" value="Threonyl-trna Synthetase, Chain A, domain 2"/>
    <property type="match status" value="1"/>
</dbReference>
<evidence type="ECO:0000256" key="2">
    <source>
        <dbReference type="ARBA" id="ARBA00022490"/>
    </source>
</evidence>
<feature type="domain" description="Aminoacyl-transfer RNA synthetases class-II family profile" evidence="14">
    <location>
        <begin position="270"/>
        <end position="541"/>
    </location>
</feature>
<dbReference type="SUPFAM" id="SSF81271">
    <property type="entry name" value="TGS-like"/>
    <property type="match status" value="1"/>
</dbReference>
<keyword evidence="3 13" id="KW-0820">tRNA-binding</keyword>
<dbReference type="Pfam" id="PF02824">
    <property type="entry name" value="TGS"/>
    <property type="match status" value="1"/>
</dbReference>
<comment type="caution">
    <text evidence="13">Lacks conserved residue(s) required for the propagation of feature annotation.</text>
</comment>
<dbReference type="GO" id="GO:0004829">
    <property type="term" value="F:threonine-tRNA ligase activity"/>
    <property type="evidence" value="ECO:0007669"/>
    <property type="project" value="UniProtKB-EC"/>
</dbReference>
<dbReference type="InterPro" id="IPR045864">
    <property type="entry name" value="aa-tRNA-synth_II/BPL/LPL"/>
</dbReference>
<dbReference type="InterPro" id="IPR033728">
    <property type="entry name" value="ThrRS_core"/>
</dbReference>
<evidence type="ECO:0000256" key="7">
    <source>
        <dbReference type="ARBA" id="ARBA00022833"/>
    </source>
</evidence>
<evidence type="ECO:0000256" key="12">
    <source>
        <dbReference type="ARBA" id="ARBA00049515"/>
    </source>
</evidence>
<comment type="catalytic activity">
    <reaction evidence="12 13">
        <text>tRNA(Thr) + L-threonine + ATP = L-threonyl-tRNA(Thr) + AMP + diphosphate + H(+)</text>
        <dbReference type="Rhea" id="RHEA:24624"/>
        <dbReference type="Rhea" id="RHEA-COMP:9670"/>
        <dbReference type="Rhea" id="RHEA-COMP:9704"/>
        <dbReference type="ChEBI" id="CHEBI:15378"/>
        <dbReference type="ChEBI" id="CHEBI:30616"/>
        <dbReference type="ChEBI" id="CHEBI:33019"/>
        <dbReference type="ChEBI" id="CHEBI:57926"/>
        <dbReference type="ChEBI" id="CHEBI:78442"/>
        <dbReference type="ChEBI" id="CHEBI:78534"/>
        <dbReference type="ChEBI" id="CHEBI:456215"/>
        <dbReference type="EC" id="6.1.1.3"/>
    </reaction>
</comment>
<dbReference type="CDD" id="cd00860">
    <property type="entry name" value="ThrRS_anticodon"/>
    <property type="match status" value="1"/>
</dbReference>
<dbReference type="CDD" id="cd01667">
    <property type="entry name" value="TGS_ThrRS"/>
    <property type="match status" value="1"/>
</dbReference>
<dbReference type="PROSITE" id="PS50862">
    <property type="entry name" value="AA_TRNA_LIGASE_II"/>
    <property type="match status" value="1"/>
</dbReference>
<dbReference type="PRINTS" id="PR01047">
    <property type="entry name" value="TRNASYNTHTHR"/>
</dbReference>
<keyword evidence="9 13" id="KW-0694">RNA-binding</keyword>
<dbReference type="InterPro" id="IPR012947">
    <property type="entry name" value="tRNA_SAD"/>
</dbReference>
<dbReference type="Pfam" id="PF03129">
    <property type="entry name" value="HGTP_anticodon"/>
    <property type="match status" value="1"/>
</dbReference>
<dbReference type="Pfam" id="PF00587">
    <property type="entry name" value="tRNA-synt_2b"/>
    <property type="match status" value="1"/>
</dbReference>
<comment type="similarity">
    <text evidence="1 13">Belongs to the class-II aminoacyl-tRNA synthetase family.</text>
</comment>
<comment type="subunit">
    <text evidence="13">Homodimer.</text>
</comment>
<proteinExistence type="inferred from homology"/>
<dbReference type="Gene3D" id="3.30.930.10">
    <property type="entry name" value="Bira Bifunctional Protein, Domain 2"/>
    <property type="match status" value="1"/>
</dbReference>
<feature type="domain" description="TGS" evidence="15">
    <location>
        <begin position="1"/>
        <end position="61"/>
    </location>
</feature>
<feature type="binding site" evidence="13">
    <location>
        <position position="518"/>
    </location>
    <ligand>
        <name>Zn(2+)</name>
        <dbReference type="ChEBI" id="CHEBI:29105"/>
        <note>catalytic</note>
    </ligand>
</feature>
<dbReference type="NCBIfam" id="TIGR00418">
    <property type="entry name" value="thrS"/>
    <property type="match status" value="1"/>
</dbReference>